<dbReference type="GO" id="GO:0051989">
    <property type="term" value="F:coproporphyrinogen dehydrogenase activity"/>
    <property type="evidence" value="ECO:0007669"/>
    <property type="project" value="UniProtKB-EC"/>
</dbReference>
<dbReference type="InterPro" id="IPR004558">
    <property type="entry name" value="Coprogen_oxidase_HemN"/>
</dbReference>
<dbReference type="InterPro" id="IPR058240">
    <property type="entry name" value="rSAM_sf"/>
</dbReference>
<dbReference type="GO" id="GO:0051539">
    <property type="term" value="F:4 iron, 4 sulfur cluster binding"/>
    <property type="evidence" value="ECO:0007669"/>
    <property type="project" value="UniProtKB-KW"/>
</dbReference>
<evidence type="ECO:0000256" key="5">
    <source>
        <dbReference type="ARBA" id="ARBA00022485"/>
    </source>
</evidence>
<feature type="domain" description="Radical SAM core" evidence="17">
    <location>
        <begin position="38"/>
        <end position="274"/>
    </location>
</feature>
<dbReference type="InterPro" id="IPR007197">
    <property type="entry name" value="rSAM"/>
</dbReference>
<feature type="binding site" evidence="15">
    <location>
        <begin position="59"/>
        <end position="61"/>
    </location>
    <ligand>
        <name>S-adenosyl-L-methionine</name>
        <dbReference type="ChEBI" id="CHEBI:59789"/>
        <label>2</label>
    </ligand>
</feature>
<gene>
    <name evidence="19" type="primary">hemN</name>
    <name evidence="18" type="ORF">FHS52_002722</name>
    <name evidence="19" type="ORF">GRI59_13325</name>
</gene>
<comment type="subcellular location">
    <subcellularLocation>
        <location evidence="1 14">Cytoplasm</location>
    </subcellularLocation>
</comment>
<keyword evidence="12 14" id="KW-0627">Porphyrin biosynthesis</keyword>
<keyword evidence="21" id="KW-1185">Reference proteome</keyword>
<dbReference type="CDD" id="cd01335">
    <property type="entry name" value="Radical_SAM"/>
    <property type="match status" value="1"/>
</dbReference>
<feature type="binding site" evidence="15">
    <location>
        <position position="234"/>
    </location>
    <ligand>
        <name>S-adenosyl-L-methionine</name>
        <dbReference type="ChEBI" id="CHEBI:59789"/>
        <label>2</label>
    </ligand>
</feature>
<name>A0A6I4UP98_9SPHN</name>
<feature type="binding site" evidence="15">
    <location>
        <position position="104"/>
    </location>
    <ligand>
        <name>S-adenosyl-L-methionine</name>
        <dbReference type="ChEBI" id="CHEBI:59789"/>
        <label>1</label>
    </ligand>
</feature>
<dbReference type="UniPathway" id="UPA00251">
    <property type="reaction ID" value="UER00323"/>
</dbReference>
<reference evidence="19 20" key="1">
    <citation type="submission" date="2019-12" db="EMBL/GenBank/DDBJ databases">
        <title>Genomic-based taxomic classification of the family Erythrobacteraceae.</title>
        <authorList>
            <person name="Xu L."/>
        </authorList>
    </citation>
    <scope>NUCLEOTIDE SEQUENCE [LARGE SCALE GENOMIC DNA]</scope>
    <source>
        <strain evidence="19 20">JCM 10282</strain>
    </source>
</reference>
<evidence type="ECO:0000256" key="16">
    <source>
        <dbReference type="PIRSR" id="PIRSR000167-2"/>
    </source>
</evidence>
<evidence type="ECO:0000256" key="7">
    <source>
        <dbReference type="ARBA" id="ARBA00022691"/>
    </source>
</evidence>
<dbReference type="GO" id="GO:0006782">
    <property type="term" value="P:protoporphyrinogen IX biosynthetic process"/>
    <property type="evidence" value="ECO:0007669"/>
    <property type="project" value="UniProtKB-UniPathway"/>
</dbReference>
<comment type="cofactor">
    <cofactor evidence="14 16">
        <name>[4Fe-4S] cluster</name>
        <dbReference type="ChEBI" id="CHEBI:49883"/>
    </cofactor>
    <text evidence="14 16">Binds 1 [4Fe-4S] cluster. The cluster is coordinated with 3 cysteines and an exchangeable S-adenosyl-L-methionine.</text>
</comment>
<comment type="subunit">
    <text evidence="4">Monomer.</text>
</comment>
<dbReference type="OrthoDB" id="9808022at2"/>
<organism evidence="19 20">
    <name type="scientific">Erythrobacter ramosus</name>
    <dbReference type="NCBI Taxonomy" id="35811"/>
    <lineage>
        <taxon>Bacteria</taxon>
        <taxon>Pseudomonadati</taxon>
        <taxon>Pseudomonadota</taxon>
        <taxon>Alphaproteobacteria</taxon>
        <taxon>Sphingomonadales</taxon>
        <taxon>Erythrobacteraceae</taxon>
        <taxon>Erythrobacter/Porphyrobacter group</taxon>
        <taxon>Erythrobacter</taxon>
    </lineage>
</organism>
<reference evidence="18 21" key="2">
    <citation type="submission" date="2020-08" db="EMBL/GenBank/DDBJ databases">
        <title>Genomic Encyclopedia of Type Strains, Phase IV (KMG-IV): sequencing the most valuable type-strain genomes for metagenomic binning, comparative biology and taxonomic classification.</title>
        <authorList>
            <person name="Goeker M."/>
        </authorList>
    </citation>
    <scope>NUCLEOTIDE SEQUENCE [LARGE SCALE GENOMIC DNA]</scope>
    <source>
        <strain evidence="18 21">DSM 8510</strain>
    </source>
</reference>
<keyword evidence="6 14" id="KW-0963">Cytoplasm</keyword>
<dbReference type="SUPFAM" id="SSF102114">
    <property type="entry name" value="Radical SAM enzymes"/>
    <property type="match status" value="1"/>
</dbReference>
<evidence type="ECO:0000256" key="6">
    <source>
        <dbReference type="ARBA" id="ARBA00022490"/>
    </source>
</evidence>
<evidence type="ECO:0000256" key="11">
    <source>
        <dbReference type="ARBA" id="ARBA00023014"/>
    </source>
</evidence>
<feature type="binding site" evidence="16">
    <location>
        <position position="60"/>
    </location>
    <ligand>
        <name>[4Fe-4S] cluster</name>
        <dbReference type="ChEBI" id="CHEBI:49883"/>
        <note>4Fe-4S-S-AdoMet</note>
    </ligand>
</feature>
<evidence type="ECO:0000256" key="15">
    <source>
        <dbReference type="PIRSR" id="PIRSR000167-1"/>
    </source>
</evidence>
<keyword evidence="7 14" id="KW-0949">S-adenosyl-L-methionine</keyword>
<dbReference type="InterPro" id="IPR013785">
    <property type="entry name" value="Aldolase_TIM"/>
</dbReference>
<dbReference type="PANTHER" id="PTHR13932:SF6">
    <property type="entry name" value="OXYGEN-INDEPENDENT COPROPORPHYRINOGEN III OXIDASE"/>
    <property type="match status" value="1"/>
</dbReference>
<keyword evidence="11 14" id="KW-0411">Iron-sulfur</keyword>
<proteinExistence type="inferred from homology"/>
<dbReference type="Pfam" id="PF04055">
    <property type="entry name" value="Radical_SAM"/>
    <property type="match status" value="1"/>
</dbReference>
<dbReference type="Gene3D" id="3.20.20.70">
    <property type="entry name" value="Aldolase class I"/>
    <property type="match status" value="1"/>
</dbReference>
<dbReference type="GO" id="GO:0005737">
    <property type="term" value="C:cytoplasm"/>
    <property type="evidence" value="ECO:0007669"/>
    <property type="project" value="UniProtKB-SubCell"/>
</dbReference>
<feature type="binding site" evidence="15">
    <location>
        <position position="175"/>
    </location>
    <ligand>
        <name>S-adenosyl-L-methionine</name>
        <dbReference type="ChEBI" id="CHEBI:59789"/>
        <label>2</label>
    </ligand>
</feature>
<dbReference type="EC" id="1.3.98.3" evidence="14"/>
<dbReference type="EMBL" id="WTYB01000003">
    <property type="protein sequence ID" value="MXP39584.1"/>
    <property type="molecule type" value="Genomic_DNA"/>
</dbReference>
<dbReference type="Proteomes" id="UP000430021">
    <property type="component" value="Unassembled WGS sequence"/>
</dbReference>
<dbReference type="GO" id="GO:0046872">
    <property type="term" value="F:metal ion binding"/>
    <property type="evidence" value="ECO:0007669"/>
    <property type="project" value="UniProtKB-KW"/>
</dbReference>
<feature type="binding site" evidence="15">
    <location>
        <position position="200"/>
    </location>
    <ligand>
        <name>S-adenosyl-L-methionine</name>
        <dbReference type="ChEBI" id="CHEBI:59789"/>
        <label>2</label>
    </ligand>
</feature>
<comment type="similarity">
    <text evidence="3 14">Belongs to the anaerobic coproporphyrinogen-III oxidase family.</text>
</comment>
<evidence type="ECO:0000256" key="13">
    <source>
        <dbReference type="ARBA" id="ARBA00048321"/>
    </source>
</evidence>
<feature type="binding site" evidence="15">
    <location>
        <position position="136"/>
    </location>
    <ligand>
        <name>S-adenosyl-L-methionine</name>
        <dbReference type="ChEBI" id="CHEBI:59789"/>
        <label>1</label>
    </ligand>
</feature>
<evidence type="ECO:0000256" key="9">
    <source>
        <dbReference type="ARBA" id="ARBA00023002"/>
    </source>
</evidence>
<evidence type="ECO:0000256" key="4">
    <source>
        <dbReference type="ARBA" id="ARBA00011245"/>
    </source>
</evidence>
<dbReference type="RefSeq" id="WP_160761736.1">
    <property type="nucleotide sequence ID" value="NZ_BAAADZ010000011.1"/>
</dbReference>
<feature type="binding site" evidence="15">
    <location>
        <position position="47"/>
    </location>
    <ligand>
        <name>S-adenosyl-L-methionine</name>
        <dbReference type="ChEBI" id="CHEBI:59789"/>
        <label>1</label>
    </ligand>
</feature>
<dbReference type="EMBL" id="JACICE010000003">
    <property type="protein sequence ID" value="MBB3776730.1"/>
    <property type="molecule type" value="Genomic_DNA"/>
</dbReference>
<evidence type="ECO:0000256" key="14">
    <source>
        <dbReference type="PIRNR" id="PIRNR000167"/>
    </source>
</evidence>
<accession>A0A6I4UP98</accession>
<evidence type="ECO:0000313" key="21">
    <source>
        <dbReference type="Proteomes" id="UP000548685"/>
    </source>
</evidence>
<evidence type="ECO:0000313" key="19">
    <source>
        <dbReference type="EMBL" id="MXP39584.1"/>
    </source>
</evidence>
<keyword evidence="9 14" id="KW-0560">Oxidoreductase</keyword>
<sequence>MWTYHPNLLATPVPRYTSYPTAADFGPLEGGQIERAIAGASGDISLYLHIPFCEKICYYCGCNTGASGKRARVESYLAALHQEIATVASLLPQGTRVRRIAFGGGSPNAIEPGEFLSLVDAIHAHFPLYAPSWSIELDPRSLTPEWAPVLGDVGFTRASMGVQTFAAHCQKAIGREQSLTMICRSVELLRGAGVTSLNFDLMYGLPHQSEADLEDSLEYTRKLGADRVAVFGYAHVPHLVPRQAMIPEDALPGAAARFTMASQAHAMLTGHGYDAIGFDHFALPHDPMARAVREGTLRRNFQGFTDDPSDVLIGMGASAVSGFPGLLAQNEKHTGRYRQLSGEGRLSANHGILRKPQDRLRGGVIEALLCQGEAELSPCLLAEVQDRLGPFTETGLARLDGNRLTILPGGLPYARVIAAMFDSYRAANQRSFSSAI</sequence>
<dbReference type="InterPro" id="IPR006638">
    <property type="entry name" value="Elp3/MiaA/NifB-like_rSAM"/>
</dbReference>
<keyword evidence="10 14" id="KW-0408">Iron</keyword>
<dbReference type="PROSITE" id="PS51918">
    <property type="entry name" value="RADICAL_SAM"/>
    <property type="match status" value="1"/>
</dbReference>
<dbReference type="PANTHER" id="PTHR13932">
    <property type="entry name" value="COPROPORPHYRINIGEN III OXIDASE"/>
    <property type="match status" value="1"/>
</dbReference>
<dbReference type="AlphaFoldDB" id="A0A6I4UP98"/>
<dbReference type="SMART" id="SM00729">
    <property type="entry name" value="Elp3"/>
    <property type="match status" value="1"/>
</dbReference>
<dbReference type="InterPro" id="IPR034505">
    <property type="entry name" value="Coproporphyrinogen-III_oxidase"/>
</dbReference>
<evidence type="ECO:0000256" key="8">
    <source>
        <dbReference type="ARBA" id="ARBA00022723"/>
    </source>
</evidence>
<evidence type="ECO:0000313" key="20">
    <source>
        <dbReference type="Proteomes" id="UP000430021"/>
    </source>
</evidence>
<feature type="binding site" evidence="16">
    <location>
        <position position="53"/>
    </location>
    <ligand>
        <name>[4Fe-4S] cluster</name>
        <dbReference type="ChEBI" id="CHEBI:49883"/>
        <note>4Fe-4S-S-AdoMet</note>
    </ligand>
</feature>
<dbReference type="SFLD" id="SFLDS00029">
    <property type="entry name" value="Radical_SAM"/>
    <property type="match status" value="1"/>
</dbReference>
<evidence type="ECO:0000259" key="17">
    <source>
        <dbReference type="PROSITE" id="PS51918"/>
    </source>
</evidence>
<evidence type="ECO:0000256" key="12">
    <source>
        <dbReference type="ARBA" id="ARBA00023244"/>
    </source>
</evidence>
<evidence type="ECO:0000256" key="3">
    <source>
        <dbReference type="ARBA" id="ARBA00005493"/>
    </source>
</evidence>
<dbReference type="PIRSF" id="PIRSF000167">
    <property type="entry name" value="HemN"/>
    <property type="match status" value="1"/>
</dbReference>
<dbReference type="Proteomes" id="UP000548685">
    <property type="component" value="Unassembled WGS sequence"/>
</dbReference>
<dbReference type="SFLD" id="SFLDG01065">
    <property type="entry name" value="anaerobic_coproporphyrinogen-I"/>
    <property type="match status" value="1"/>
</dbReference>
<protein>
    <recommendedName>
        <fullName evidence="14">Coproporphyrinogen-III oxidase</fullName>
        <ecNumber evidence="14">1.3.98.3</ecNumber>
    </recommendedName>
</protein>
<comment type="pathway">
    <text evidence="2 14">Porphyrin-containing compound metabolism; protoporphyrin-IX biosynthesis; protoporphyrinogen-IX from coproporphyrinogen-III (AdoMet route): step 1/1.</text>
</comment>
<evidence type="ECO:0000313" key="18">
    <source>
        <dbReference type="EMBL" id="MBB3776730.1"/>
    </source>
</evidence>
<comment type="catalytic activity">
    <reaction evidence="13 14">
        <text>coproporphyrinogen III + 2 S-adenosyl-L-methionine = protoporphyrinogen IX + 2 5'-deoxyadenosine + 2 L-methionine + 2 CO2</text>
        <dbReference type="Rhea" id="RHEA:15425"/>
        <dbReference type="ChEBI" id="CHEBI:16526"/>
        <dbReference type="ChEBI" id="CHEBI:17319"/>
        <dbReference type="ChEBI" id="CHEBI:57307"/>
        <dbReference type="ChEBI" id="CHEBI:57309"/>
        <dbReference type="ChEBI" id="CHEBI:57844"/>
        <dbReference type="ChEBI" id="CHEBI:59789"/>
        <dbReference type="EC" id="1.3.98.3"/>
    </reaction>
</comment>
<feature type="binding site" evidence="15">
    <location>
        <position position="163"/>
    </location>
    <ligand>
        <name>S-adenosyl-L-methionine</name>
        <dbReference type="ChEBI" id="CHEBI:59789"/>
        <label>2</label>
    </ligand>
</feature>
<comment type="caution">
    <text evidence="19">The sequence shown here is derived from an EMBL/GenBank/DDBJ whole genome shotgun (WGS) entry which is preliminary data.</text>
</comment>
<evidence type="ECO:0000256" key="2">
    <source>
        <dbReference type="ARBA" id="ARBA00004785"/>
    </source>
</evidence>
<dbReference type="GO" id="GO:0004109">
    <property type="term" value="F:coproporphyrinogen oxidase activity"/>
    <property type="evidence" value="ECO:0007669"/>
    <property type="project" value="InterPro"/>
</dbReference>
<keyword evidence="8 14" id="KW-0479">Metal-binding</keyword>
<evidence type="ECO:0000256" key="10">
    <source>
        <dbReference type="ARBA" id="ARBA00023004"/>
    </source>
</evidence>
<dbReference type="NCBIfam" id="TIGR00538">
    <property type="entry name" value="hemN"/>
    <property type="match status" value="1"/>
</dbReference>
<keyword evidence="5 14" id="KW-0004">4Fe-4S</keyword>
<dbReference type="Gene3D" id="1.10.10.920">
    <property type="match status" value="1"/>
</dbReference>
<evidence type="ECO:0000256" key="1">
    <source>
        <dbReference type="ARBA" id="ARBA00004496"/>
    </source>
</evidence>
<feature type="binding site" evidence="16">
    <location>
        <position position="57"/>
    </location>
    <ligand>
        <name>[4Fe-4S] cluster</name>
        <dbReference type="ChEBI" id="CHEBI:49883"/>
        <note>4Fe-4S-S-AdoMet</note>
    </ligand>
</feature>